<evidence type="ECO:0000313" key="1">
    <source>
        <dbReference type="EMBL" id="QQK08682.1"/>
    </source>
</evidence>
<protein>
    <submittedName>
        <fullName evidence="1">GNAT family N-acetyltransferase</fullName>
    </submittedName>
</protein>
<accession>A0AC61MSW6</accession>
<evidence type="ECO:0000313" key="2">
    <source>
        <dbReference type="Proteomes" id="UP000595814"/>
    </source>
</evidence>
<gene>
    <name evidence="1" type="ORF">JFY71_03835</name>
</gene>
<organism evidence="1 2">
    <name type="scientific">Miniphocaeibacter halophilus</name>
    <dbReference type="NCBI Taxonomy" id="2931922"/>
    <lineage>
        <taxon>Bacteria</taxon>
        <taxon>Bacillati</taxon>
        <taxon>Bacillota</taxon>
        <taxon>Tissierellia</taxon>
        <taxon>Tissierellales</taxon>
        <taxon>Peptoniphilaceae</taxon>
        <taxon>Miniphocaeibacter</taxon>
    </lineage>
</organism>
<reference evidence="1 2" key="1">
    <citation type="journal article" date="2022" name="Int. J. Syst. Evol. Microbiol.">
        <title>Miniphocaeibacter halophilus sp. nov., an ammonium-tolerant acetate-producing bacterium isolated from a biogas system.</title>
        <authorList>
            <person name="Schnurer A."/>
            <person name="Singh A."/>
            <person name="Bi S."/>
            <person name="Qiao W."/>
            <person name="Westerholm M."/>
        </authorList>
    </citation>
    <scope>NUCLEOTIDE SEQUENCE [LARGE SCALE GENOMIC DNA]</scope>
    <source>
        <strain evidence="1 2">AMB_01</strain>
    </source>
</reference>
<proteinExistence type="predicted"/>
<keyword evidence="2" id="KW-1185">Reference proteome</keyword>
<dbReference type="EMBL" id="CP066744">
    <property type="protein sequence ID" value="QQK08682.1"/>
    <property type="molecule type" value="Genomic_DNA"/>
</dbReference>
<name>A0AC61MSW6_9FIRM</name>
<sequence>MKENNLEIKIINSREELDLLWNMRDEYMYRDILSNDKIGLEITEKDREWLLSPEYRDYMEKLFFRNINKAYPVLLKKEKKVVGFCIYCTYHSEDGKCFIVEYCILPKYRGNKLGTVFFNMIKETEVLKGAKYFELNVSNKRNMSFWMKQGFNFKGIDKYGSVILTTEKDSILLFNLDENNWLDIISLKLSEEQLRYVSSPLGVLARGYIYRKYNPIIFGIQKGKETIGVLMVRDIYERPECYELQQFLIDIKYQNKGYGYKALKLILDYLYIERKYDKVEVCVKKDNTNAIKLYKKIDFIDTEYVDPKVEDTYNLVFNFKDLDKIIQGNKDY</sequence>
<dbReference type="Proteomes" id="UP000595814">
    <property type="component" value="Chromosome"/>
</dbReference>